<dbReference type="RefSeq" id="XP_023939781.2">
    <property type="nucleotide sequence ID" value="XM_024084013.2"/>
</dbReference>
<dbReference type="Pfam" id="PF00096">
    <property type="entry name" value="zf-C2H2"/>
    <property type="match status" value="3"/>
</dbReference>
<keyword evidence="2" id="KW-0677">Repeat</keyword>
<dbReference type="SMART" id="SM00355">
    <property type="entry name" value="ZnF_C2H2"/>
    <property type="match status" value="8"/>
</dbReference>
<proteinExistence type="predicted"/>
<dbReference type="GeneID" id="128197998"/>
<evidence type="ECO:0000259" key="7">
    <source>
        <dbReference type="PROSITE" id="PS50157"/>
    </source>
</evidence>
<feature type="domain" description="C2H2-type" evidence="7">
    <location>
        <begin position="438"/>
        <end position="464"/>
    </location>
</feature>
<evidence type="ECO:0000313" key="9">
    <source>
        <dbReference type="Proteomes" id="UP001652582"/>
    </source>
</evidence>
<dbReference type="PANTHER" id="PTHR24379">
    <property type="entry name" value="KRAB AND ZINC FINGER DOMAIN-CONTAINING"/>
    <property type="match status" value="1"/>
</dbReference>
<dbReference type="SUPFAM" id="SSF57667">
    <property type="entry name" value="beta-beta-alpha zinc fingers"/>
    <property type="match status" value="4"/>
</dbReference>
<keyword evidence="3 5" id="KW-0863">Zinc-finger</keyword>
<feature type="domain" description="C2H2-type" evidence="7">
    <location>
        <begin position="297"/>
        <end position="319"/>
    </location>
</feature>
<feature type="domain" description="C2H2-type" evidence="7">
    <location>
        <begin position="380"/>
        <end position="408"/>
    </location>
</feature>
<feature type="binding site" evidence="6">
    <location>
        <position position="20"/>
    </location>
    <ligand>
        <name>Zn(2+)</name>
        <dbReference type="ChEBI" id="CHEBI:29105"/>
    </ligand>
</feature>
<evidence type="ECO:0000256" key="5">
    <source>
        <dbReference type="PROSITE-ProRule" id="PRU00042"/>
    </source>
</evidence>
<dbReference type="PANTHER" id="PTHR24379:SF127">
    <property type="entry name" value="BLOODY FINGERS-RELATED"/>
    <property type="match status" value="1"/>
</dbReference>
<dbReference type="GO" id="GO:0008270">
    <property type="term" value="F:zinc ion binding"/>
    <property type="evidence" value="ECO:0007669"/>
    <property type="project" value="UniProtKB-UniRule"/>
</dbReference>
<dbReference type="Gene3D" id="3.30.160.60">
    <property type="entry name" value="Classic Zinc Finger"/>
    <property type="match status" value="4"/>
</dbReference>
<evidence type="ECO:0000256" key="6">
    <source>
        <dbReference type="PROSITE-ProRule" id="PRU01263"/>
    </source>
</evidence>
<evidence type="ECO:0000313" key="10">
    <source>
        <dbReference type="RefSeq" id="XP_023939781.2"/>
    </source>
</evidence>
<dbReference type="Proteomes" id="UP001652582">
    <property type="component" value="Chromosome 26"/>
</dbReference>
<sequence length="464" mass="54553">MSEFWVDVVVENVVGKCKCCLSEMELKTLWDQHEFEGDGEVYGEMLNECFGISFHQPDPSEQICEVCIVRLREALEFKKEILATQEMLQEGVQVVKEDVSNEKQQMEEGPEDVPLTHVSVEFLQKKDEDYDDYIPEVDKIKEITNDKFYKFVRDIQKLLTYTNAIPFRTRATRYYCFYCSTDGPLFEDPDELRSHTTTKHDKERISRVEQHMKPQWLNEVIKFDIKDLQCTECMLTLHDWNNMFVHFAETHDIGFDEAYTRVIPYSLTSDLQCVLCHEKFANYGLLDIHMNLHYSNHVCFKCGDTFLSVSRLDKHMTTHKTGNFPCTKCDKSFSLNYYLTRHVNLVHNQKTPKCVYCKKNVEGPMHLHISEEHSEKVKPLTCEVCGKVFTWKPYFVAHMRRNHIGVKKYKCEHCPKKFIKPYELKTHSITHTRLSRLFECGACKATFNSITSIKKHISVHDKEK</sequence>
<protein>
    <submittedName>
        <fullName evidence="10">Zinc finger protein 26-like isoform X1</fullName>
    </submittedName>
</protein>
<dbReference type="KEGG" id="bany:128197998"/>
<evidence type="ECO:0000256" key="1">
    <source>
        <dbReference type="ARBA" id="ARBA00022723"/>
    </source>
</evidence>
<dbReference type="PROSITE" id="PS51915">
    <property type="entry name" value="ZAD"/>
    <property type="match status" value="1"/>
</dbReference>
<gene>
    <name evidence="10" type="primary">LOC128197998</name>
</gene>
<feature type="binding site" evidence="6">
    <location>
        <position position="64"/>
    </location>
    <ligand>
        <name>Zn(2+)</name>
        <dbReference type="ChEBI" id="CHEBI:29105"/>
    </ligand>
</feature>
<evidence type="ECO:0000256" key="3">
    <source>
        <dbReference type="ARBA" id="ARBA00022771"/>
    </source>
</evidence>
<dbReference type="SUPFAM" id="SSF57716">
    <property type="entry name" value="Glucocorticoid receptor-like (DNA-binding domain)"/>
    <property type="match status" value="1"/>
</dbReference>
<feature type="binding site" evidence="6">
    <location>
        <position position="67"/>
    </location>
    <ligand>
        <name>Zn(2+)</name>
        <dbReference type="ChEBI" id="CHEBI:29105"/>
    </ligand>
</feature>
<dbReference type="GO" id="GO:0000981">
    <property type="term" value="F:DNA-binding transcription factor activity, RNA polymerase II-specific"/>
    <property type="evidence" value="ECO:0007669"/>
    <property type="project" value="TreeGrafter"/>
</dbReference>
<accession>A0A6J1N9Q7</accession>
<feature type="domain" description="ZAD" evidence="8">
    <location>
        <begin position="15"/>
        <end position="91"/>
    </location>
</feature>
<evidence type="ECO:0000256" key="4">
    <source>
        <dbReference type="ARBA" id="ARBA00022833"/>
    </source>
</evidence>
<feature type="domain" description="C2H2-type" evidence="7">
    <location>
        <begin position="324"/>
        <end position="352"/>
    </location>
</feature>
<dbReference type="InterPro" id="IPR012934">
    <property type="entry name" value="Znf_AD"/>
</dbReference>
<reference evidence="10" key="1">
    <citation type="submission" date="2025-08" db="UniProtKB">
        <authorList>
            <consortium name="RefSeq"/>
        </authorList>
    </citation>
    <scope>IDENTIFICATION</scope>
</reference>
<dbReference type="OrthoDB" id="8922241at2759"/>
<feature type="domain" description="C2H2-type" evidence="7">
    <location>
        <begin position="409"/>
        <end position="436"/>
    </location>
</feature>
<evidence type="ECO:0000259" key="8">
    <source>
        <dbReference type="PROSITE" id="PS51915"/>
    </source>
</evidence>
<dbReference type="Pfam" id="PF07776">
    <property type="entry name" value="zf-AD"/>
    <property type="match status" value="1"/>
</dbReference>
<dbReference type="SMART" id="SM00868">
    <property type="entry name" value="zf-AD"/>
    <property type="match status" value="1"/>
</dbReference>
<dbReference type="GO" id="GO:0005634">
    <property type="term" value="C:nucleus"/>
    <property type="evidence" value="ECO:0007669"/>
    <property type="project" value="InterPro"/>
</dbReference>
<dbReference type="GO" id="GO:0000977">
    <property type="term" value="F:RNA polymerase II transcription regulatory region sequence-specific DNA binding"/>
    <property type="evidence" value="ECO:0007669"/>
    <property type="project" value="TreeGrafter"/>
</dbReference>
<name>A0A6J1N9Q7_BICAN</name>
<dbReference type="PROSITE" id="PS50157">
    <property type="entry name" value="ZINC_FINGER_C2H2_2"/>
    <property type="match status" value="5"/>
</dbReference>
<dbReference type="InterPro" id="IPR036236">
    <property type="entry name" value="Znf_C2H2_sf"/>
</dbReference>
<dbReference type="AlphaFoldDB" id="A0A6J1N9Q7"/>
<feature type="binding site" evidence="6">
    <location>
        <position position="17"/>
    </location>
    <ligand>
        <name>Zn(2+)</name>
        <dbReference type="ChEBI" id="CHEBI:29105"/>
    </ligand>
</feature>
<keyword evidence="9" id="KW-1185">Reference proteome</keyword>
<dbReference type="InterPro" id="IPR013087">
    <property type="entry name" value="Znf_C2H2_type"/>
</dbReference>
<evidence type="ECO:0000256" key="2">
    <source>
        <dbReference type="ARBA" id="ARBA00022737"/>
    </source>
</evidence>
<organism evidence="9 10">
    <name type="scientific">Bicyclus anynana</name>
    <name type="common">Squinting bush brown butterfly</name>
    <dbReference type="NCBI Taxonomy" id="110368"/>
    <lineage>
        <taxon>Eukaryota</taxon>
        <taxon>Metazoa</taxon>
        <taxon>Ecdysozoa</taxon>
        <taxon>Arthropoda</taxon>
        <taxon>Hexapoda</taxon>
        <taxon>Insecta</taxon>
        <taxon>Pterygota</taxon>
        <taxon>Neoptera</taxon>
        <taxon>Endopterygota</taxon>
        <taxon>Lepidoptera</taxon>
        <taxon>Glossata</taxon>
        <taxon>Ditrysia</taxon>
        <taxon>Papilionoidea</taxon>
        <taxon>Nymphalidae</taxon>
        <taxon>Satyrinae</taxon>
        <taxon>Satyrini</taxon>
        <taxon>Mycalesina</taxon>
        <taxon>Bicyclus</taxon>
    </lineage>
</organism>
<keyword evidence="1 6" id="KW-0479">Metal-binding</keyword>
<keyword evidence="4 6" id="KW-0862">Zinc</keyword>
<dbReference type="PROSITE" id="PS00028">
    <property type="entry name" value="ZINC_FINGER_C2H2_1"/>
    <property type="match status" value="6"/>
</dbReference>